<reference evidence="22 23" key="1">
    <citation type="journal article" date="2020" name="Genomics">
        <title>Complete, high-quality genomes from long-read metagenomic sequencing of two wolf lichen thalli reveals enigmatic genome architecture.</title>
        <authorList>
            <person name="McKenzie S.K."/>
            <person name="Walston R.F."/>
            <person name="Allen J.L."/>
        </authorList>
    </citation>
    <scope>NUCLEOTIDE SEQUENCE [LARGE SCALE GENOMIC DNA]</scope>
    <source>
        <strain evidence="22">WasteWater1</strain>
    </source>
</reference>
<dbReference type="InterPro" id="IPR041609">
    <property type="entry name" value="PurL_linker"/>
</dbReference>
<dbReference type="GO" id="GO:0005524">
    <property type="term" value="F:ATP binding"/>
    <property type="evidence" value="ECO:0007669"/>
    <property type="project" value="UniProtKB-KW"/>
</dbReference>
<dbReference type="Pfam" id="PF22689">
    <property type="entry name" value="FGAR-AT_PurM_N-like"/>
    <property type="match status" value="1"/>
</dbReference>
<dbReference type="SUPFAM" id="SSF56042">
    <property type="entry name" value="PurM C-terminal domain-like"/>
    <property type="match status" value="2"/>
</dbReference>
<evidence type="ECO:0000256" key="13">
    <source>
        <dbReference type="ARBA" id="ARBA00029823"/>
    </source>
</evidence>
<dbReference type="GO" id="GO:0004642">
    <property type="term" value="F:phosphoribosylformylglycinamidine synthase activity"/>
    <property type="evidence" value="ECO:0007669"/>
    <property type="project" value="UniProtKB-EC"/>
</dbReference>
<keyword evidence="6" id="KW-0436">Ligase</keyword>
<dbReference type="Gene3D" id="3.90.650.10">
    <property type="entry name" value="PurM-like C-terminal domain"/>
    <property type="match status" value="2"/>
</dbReference>
<dbReference type="InterPro" id="IPR055181">
    <property type="entry name" value="FGAR-AT_PurM_N-like"/>
</dbReference>
<organism evidence="22 23">
    <name type="scientific">Letharia lupina</name>
    <dbReference type="NCBI Taxonomy" id="560253"/>
    <lineage>
        <taxon>Eukaryota</taxon>
        <taxon>Fungi</taxon>
        <taxon>Dikarya</taxon>
        <taxon>Ascomycota</taxon>
        <taxon>Pezizomycotina</taxon>
        <taxon>Lecanoromycetes</taxon>
        <taxon>OSLEUM clade</taxon>
        <taxon>Lecanoromycetidae</taxon>
        <taxon>Lecanorales</taxon>
        <taxon>Lecanorineae</taxon>
        <taxon>Parmeliaceae</taxon>
        <taxon>Letharia</taxon>
    </lineage>
</organism>
<keyword evidence="5" id="KW-0963">Cytoplasm</keyword>
<evidence type="ECO:0000259" key="18">
    <source>
        <dbReference type="Pfam" id="PF02769"/>
    </source>
</evidence>
<dbReference type="PROSITE" id="PS51273">
    <property type="entry name" value="GATASE_TYPE_1"/>
    <property type="match status" value="1"/>
</dbReference>
<dbReference type="FunFam" id="3.90.650.10:FF:000024">
    <property type="entry name" value="Phosphoribosylformylglycinamidine synthase"/>
    <property type="match status" value="1"/>
</dbReference>
<dbReference type="InterPro" id="IPR040707">
    <property type="entry name" value="FGAR-AT_N"/>
</dbReference>
<dbReference type="Pfam" id="PF02769">
    <property type="entry name" value="AIRS_C"/>
    <property type="match status" value="2"/>
</dbReference>
<dbReference type="SUPFAM" id="SSF52317">
    <property type="entry name" value="Class I glutamine amidotransferase-like"/>
    <property type="match status" value="1"/>
</dbReference>
<comment type="subcellular location">
    <subcellularLocation>
        <location evidence="1">Cytoplasm</location>
    </subcellularLocation>
</comment>
<evidence type="ECO:0000259" key="19">
    <source>
        <dbReference type="Pfam" id="PF18072"/>
    </source>
</evidence>
<evidence type="ECO:0000256" key="11">
    <source>
        <dbReference type="ARBA" id="ARBA00022842"/>
    </source>
</evidence>
<dbReference type="InterPro" id="IPR036921">
    <property type="entry name" value="PurM-like_N_sf"/>
</dbReference>
<feature type="domain" description="Phosphoribosylformylglycinamidine synthase N-terminal" evidence="20">
    <location>
        <begin position="32"/>
        <end position="150"/>
    </location>
</feature>
<dbReference type="CDD" id="cd02204">
    <property type="entry name" value="PurL_repeat2"/>
    <property type="match status" value="1"/>
</dbReference>
<dbReference type="UniPathway" id="UPA00074">
    <property type="reaction ID" value="UER00128"/>
</dbReference>
<dbReference type="FunFam" id="3.40.50.880:FF:000008">
    <property type="entry name" value="Phosphoribosylformylglycinamidine synthase"/>
    <property type="match status" value="1"/>
</dbReference>
<dbReference type="InterPro" id="IPR010073">
    <property type="entry name" value="PurL_large"/>
</dbReference>
<comment type="pathway">
    <text evidence="2">Purine metabolism; IMP biosynthesis via de novo pathway; 5-amino-1-(5-phospho-D-ribosyl)imidazole from N(2)-formyl-N(1)-(5-phospho-D-ribosyl)glycinamide: step 1/2.</text>
</comment>
<dbReference type="Proteomes" id="UP000593566">
    <property type="component" value="Unassembled WGS sequence"/>
</dbReference>
<evidence type="ECO:0000256" key="2">
    <source>
        <dbReference type="ARBA" id="ARBA00004920"/>
    </source>
</evidence>
<comment type="catalytic activity">
    <reaction evidence="15">
        <text>N(2)-formyl-N(1)-(5-phospho-beta-D-ribosyl)glycinamide + L-glutamine + ATP + H2O = 2-formamido-N(1)-(5-O-phospho-beta-D-ribosyl)acetamidine + L-glutamate + ADP + phosphate + H(+)</text>
        <dbReference type="Rhea" id="RHEA:17129"/>
        <dbReference type="ChEBI" id="CHEBI:15377"/>
        <dbReference type="ChEBI" id="CHEBI:15378"/>
        <dbReference type="ChEBI" id="CHEBI:29985"/>
        <dbReference type="ChEBI" id="CHEBI:30616"/>
        <dbReference type="ChEBI" id="CHEBI:43474"/>
        <dbReference type="ChEBI" id="CHEBI:58359"/>
        <dbReference type="ChEBI" id="CHEBI:147286"/>
        <dbReference type="ChEBI" id="CHEBI:147287"/>
        <dbReference type="ChEBI" id="CHEBI:456216"/>
        <dbReference type="EC" id="6.3.5.3"/>
    </reaction>
</comment>
<evidence type="ECO:0000313" key="22">
    <source>
        <dbReference type="EMBL" id="KAF6225520.1"/>
    </source>
</evidence>
<dbReference type="CDD" id="cd01740">
    <property type="entry name" value="GATase1_FGAR_AT"/>
    <property type="match status" value="1"/>
</dbReference>
<dbReference type="NCBIfam" id="TIGR01735">
    <property type="entry name" value="FGAM_synt"/>
    <property type="match status" value="1"/>
</dbReference>
<dbReference type="SMART" id="SM01211">
    <property type="entry name" value="GATase_5"/>
    <property type="match status" value="1"/>
</dbReference>
<dbReference type="SUPFAM" id="SSF82697">
    <property type="entry name" value="PurS-like"/>
    <property type="match status" value="1"/>
</dbReference>
<evidence type="ECO:0000256" key="1">
    <source>
        <dbReference type="ARBA" id="ARBA00004496"/>
    </source>
</evidence>
<evidence type="ECO:0000256" key="17">
    <source>
        <dbReference type="ARBA" id="ARBA00071729"/>
    </source>
</evidence>
<accession>A0A8H6CLD5</accession>
<comment type="similarity">
    <text evidence="3">In the N-terminal section; belongs to the FGAMS family.</text>
</comment>
<dbReference type="GeneID" id="59337915"/>
<dbReference type="InterPro" id="IPR036604">
    <property type="entry name" value="PurS-like_sf"/>
</dbReference>
<evidence type="ECO:0000256" key="5">
    <source>
        <dbReference type="ARBA" id="ARBA00022490"/>
    </source>
</evidence>
<evidence type="ECO:0000256" key="6">
    <source>
        <dbReference type="ARBA" id="ARBA00022598"/>
    </source>
</evidence>
<evidence type="ECO:0000256" key="14">
    <source>
        <dbReference type="ARBA" id="ARBA00032632"/>
    </source>
</evidence>
<dbReference type="InterPro" id="IPR029062">
    <property type="entry name" value="Class_I_gatase-like"/>
</dbReference>
<comment type="function">
    <text evidence="16">Phosphoribosylformylglycinamidine synthase involved in the purines biosynthetic pathway. Catalyzes the ATP-dependent conversion of formylglycinamide ribonucleotide (FGAR) and glutamine to yield formylglycinamidine ribonucleotide (FGAM) and glutamate.</text>
</comment>
<dbReference type="InterPro" id="IPR010918">
    <property type="entry name" value="PurM-like_C_dom"/>
</dbReference>
<dbReference type="Gene3D" id="3.30.1330.10">
    <property type="entry name" value="PurM-like, N-terminal domain"/>
    <property type="match status" value="2"/>
</dbReference>
<dbReference type="EMBL" id="JACCJB010000007">
    <property type="protein sequence ID" value="KAF6225520.1"/>
    <property type="molecule type" value="Genomic_DNA"/>
</dbReference>
<dbReference type="EC" id="6.3.5.3" evidence="4"/>
<dbReference type="GO" id="GO:0006189">
    <property type="term" value="P:'de novo' IMP biosynthetic process"/>
    <property type="evidence" value="ECO:0007669"/>
    <property type="project" value="UniProtKB-UniPathway"/>
</dbReference>
<dbReference type="FunFam" id="3.30.1330.10:FF:000005">
    <property type="entry name" value="Phosphoribosylformylglycinamidine synthase"/>
    <property type="match status" value="1"/>
</dbReference>
<keyword evidence="8" id="KW-0547">Nucleotide-binding</keyword>
<keyword evidence="12" id="KW-0315">Glutamine amidotransferase</keyword>
<dbReference type="RefSeq" id="XP_037154229.1">
    <property type="nucleotide sequence ID" value="XM_037300381.1"/>
</dbReference>
<evidence type="ECO:0000256" key="8">
    <source>
        <dbReference type="ARBA" id="ARBA00022741"/>
    </source>
</evidence>
<evidence type="ECO:0000256" key="4">
    <source>
        <dbReference type="ARBA" id="ARBA00012747"/>
    </source>
</evidence>
<comment type="caution">
    <text evidence="22">The sequence shown here is derived from an EMBL/GenBank/DDBJ whole genome shotgun (WGS) entry which is preliminary data.</text>
</comment>
<dbReference type="FunFam" id="3.90.650.10:FF:000005">
    <property type="entry name" value="Phosphoribosylformylglycinamidine synthase"/>
    <property type="match status" value="1"/>
</dbReference>
<dbReference type="PANTHER" id="PTHR10099">
    <property type="entry name" value="PHOSPHORIBOSYLFORMYLGLYCINAMIDINE SYNTHASE"/>
    <property type="match status" value="1"/>
</dbReference>
<dbReference type="HAMAP" id="MF_00419">
    <property type="entry name" value="PurL_1"/>
    <property type="match status" value="1"/>
</dbReference>
<keyword evidence="9" id="KW-0658">Purine biosynthesis</keyword>
<dbReference type="NCBIfam" id="NF003672">
    <property type="entry name" value="PRK05297.1"/>
    <property type="match status" value="1"/>
</dbReference>
<evidence type="ECO:0000256" key="10">
    <source>
        <dbReference type="ARBA" id="ARBA00022840"/>
    </source>
</evidence>
<evidence type="ECO:0000256" key="12">
    <source>
        <dbReference type="ARBA" id="ARBA00022962"/>
    </source>
</evidence>
<name>A0A8H6CLD5_9LECA</name>
<dbReference type="Pfam" id="PF13507">
    <property type="entry name" value="GATase_5"/>
    <property type="match status" value="1"/>
</dbReference>
<evidence type="ECO:0000259" key="21">
    <source>
        <dbReference type="Pfam" id="PF22689"/>
    </source>
</evidence>
<dbReference type="SUPFAM" id="SSF55326">
    <property type="entry name" value="PurM N-terminal domain-like"/>
    <property type="match status" value="2"/>
</dbReference>
<keyword evidence="7" id="KW-0479">Metal-binding</keyword>
<dbReference type="Pfam" id="PF18072">
    <property type="entry name" value="FGAR-AT_linker"/>
    <property type="match status" value="1"/>
</dbReference>
<dbReference type="Pfam" id="PF18076">
    <property type="entry name" value="FGAR-AT_N"/>
    <property type="match status" value="1"/>
</dbReference>
<dbReference type="Gene3D" id="1.10.8.750">
    <property type="entry name" value="Phosphoribosylformylglycinamidine synthase, linker domain"/>
    <property type="match status" value="1"/>
</dbReference>
<keyword evidence="11" id="KW-0460">Magnesium</keyword>
<keyword evidence="10" id="KW-0067">ATP-binding</keyword>
<dbReference type="GO" id="GO:0046872">
    <property type="term" value="F:metal ion binding"/>
    <property type="evidence" value="ECO:0007669"/>
    <property type="project" value="UniProtKB-KW"/>
</dbReference>
<dbReference type="InterPro" id="IPR036676">
    <property type="entry name" value="PurM-like_C_sf"/>
</dbReference>
<evidence type="ECO:0000259" key="20">
    <source>
        <dbReference type="Pfam" id="PF18076"/>
    </source>
</evidence>
<dbReference type="Gene3D" id="3.40.50.880">
    <property type="match status" value="1"/>
</dbReference>
<evidence type="ECO:0000256" key="9">
    <source>
        <dbReference type="ARBA" id="ARBA00022755"/>
    </source>
</evidence>
<dbReference type="FunFam" id="3.30.1330.10:FF:000002">
    <property type="entry name" value="Phosphoribosylformylglycinamidine synthase"/>
    <property type="match status" value="1"/>
</dbReference>
<feature type="domain" description="FGAR-AT PurM N-terminal-like" evidence="21">
    <location>
        <begin position="677"/>
        <end position="839"/>
    </location>
</feature>
<dbReference type="PANTHER" id="PTHR10099:SF1">
    <property type="entry name" value="PHOSPHORIBOSYLFORMYLGLYCINAMIDINE SYNTHASE"/>
    <property type="match status" value="1"/>
</dbReference>
<feature type="domain" description="PurM-like C-terminal" evidence="18">
    <location>
        <begin position="444"/>
        <end position="598"/>
    </location>
</feature>
<dbReference type="GO" id="GO:0005737">
    <property type="term" value="C:cytoplasm"/>
    <property type="evidence" value="ECO:0007669"/>
    <property type="project" value="UniProtKB-SubCell"/>
</dbReference>
<proteinExistence type="inferred from homology"/>
<evidence type="ECO:0000256" key="3">
    <source>
        <dbReference type="ARBA" id="ARBA00008608"/>
    </source>
</evidence>
<evidence type="ECO:0000256" key="16">
    <source>
        <dbReference type="ARBA" id="ARBA00057317"/>
    </source>
</evidence>
<protein>
    <recommendedName>
        <fullName evidence="17">Phosphoribosylformylglycinamidine synthase</fullName>
        <ecNumber evidence="4">6.3.5.3</ecNumber>
    </recommendedName>
    <alternativeName>
        <fullName evidence="14">Formylglycinamide ribonucleotide amidotransferase</fullName>
    </alternativeName>
    <alternativeName>
        <fullName evidence="13">Formylglycinamide ribotide amidotransferase</fullName>
    </alternativeName>
</protein>
<keyword evidence="23" id="KW-1185">Reference proteome</keyword>
<feature type="domain" description="PurM-like C-terminal" evidence="18">
    <location>
        <begin position="873"/>
        <end position="976"/>
    </location>
</feature>
<sequence>MSYITCLGSSALSDFRRRALASQLHVNDVRARWVHFVALHGGDVTKDYNQNDLIEMLTYGDEYLEEDEDGVDTTTWFVHPRKGTISPWSSKATSIAEVCGFGSVVKRIERGTIFKISSDVEFDVSKAKKELHDTMTQDLSPNMPDLETMFGEHTPAPAKVIDLFVEGRDPHGTLREVNRTMGLALDDSEIEYLVSKFTGDGGLGRSPFDVELYMFAQINSEHCRHKQFNASWTIDGVKKDFSLFSMIRNTNQKSPTYVVSAYSDNAAVLEAQEDQNATFFAPLNESKEWTQINERVYYVIKAETHNHPSAISPFAGAATGAGGEIRDEGAVGRGSRPKAGLTGYNVSNLLIPGFQQPWELEDVSRPGHIASGLDIMLEGPIGGASFNNEFGRPCITGYFRTFLAQIPLIDGSEELRGYHKPVMLAGGLGTVRPLHALKDASIVQPGSFIIVLGGPAMLIGLGGGAASSQTSAEGSADLDFASVQRGNAEVQRRAQEVINSCVAMGSENPILFIHDIGAGGLSNGIPELVHDSRLGAKMELREVDNADRGLSPLEIWCCEAQERYVIAISPASINAFKAIALRERCSYSVVGKTDGKKGGRDNRLLLTDRESSEHKEPINLPMETLFGKPPKLSRVVESRKLSLPSFDSSLATYLPKMESGFLEVAIQRVLTLPSVGSKSFLITIGDRSVSGLVVRDQMVGPFQVPVADVGITATSLKLGMITGEAMAMGERPILALISPAASARMAVAESLMNIAAADVLLERVSLSANWMAAARHPGEAAALYDAVEAIGMQLCPELGISVPVGKDSTSMSMSWKDKHSQEEIKVTAPLSLVISAFSPVKNTRHWTPTLRRPEEQGIGETILLLVDLAESRQCLGGSALAQVFGQVGNEAPDVRNVQLLKDYFDAIEQLHEAGVVLAYHDRSDGGLFTTIVEMMFAGHCGVNLMVDAICRTTDTTHVLSSLFNEELGAVFQVRKRDEIHFHRCFATCGPPSNLIKKIGRVAPASQQDLTIYHGSQLVYRQSRTLLQQTWSATSHRMQRLRDNPACADEEFNKILDSSSAGLSYNLTFNPKDNILPFTSKLPNIFSLNSKPRVAILREQGTNGQSEMAFAFMTAGFTAIDVHMTDLISGKIALSNNFVGLAACGGFSYGDVLGAGRGWASTVLLNPKVREEFRAFFERKNTFTLGVCNGCQFLSRLQSIIPGAEGWPTFETNISEQYEARACMVKITDSDTAPNVFLHGMHNSALPIVVAHREGRSSFKAPSSAQKLVASGRVAIRYVDNNTLGPTEKYPENPNGSPLGIAGISSSDGRVLAIMPHPERSFASWVPDGKKEEWGDVLPWQRLFYSARRWVSI</sequence>
<evidence type="ECO:0000313" key="23">
    <source>
        <dbReference type="Proteomes" id="UP000593566"/>
    </source>
</evidence>
<dbReference type="SUPFAM" id="SSF109736">
    <property type="entry name" value="FGAM synthase PurL, linker domain"/>
    <property type="match status" value="1"/>
</dbReference>
<gene>
    <name evidence="22" type="ORF">HO133_009520</name>
</gene>
<evidence type="ECO:0000256" key="7">
    <source>
        <dbReference type="ARBA" id="ARBA00022723"/>
    </source>
</evidence>
<evidence type="ECO:0000256" key="15">
    <source>
        <dbReference type="ARBA" id="ARBA00052585"/>
    </source>
</evidence>
<feature type="domain" description="Phosphoribosylformylglycinamidine synthase linker" evidence="19">
    <location>
        <begin position="174"/>
        <end position="226"/>
    </location>
</feature>